<dbReference type="Proteomes" id="UP001243330">
    <property type="component" value="Unassembled WGS sequence"/>
</dbReference>
<dbReference type="Pfam" id="PF00300">
    <property type="entry name" value="His_Phos_1"/>
    <property type="match status" value="2"/>
</dbReference>
<accession>A0AAD9A151</accession>
<feature type="binding site" evidence="2">
    <location>
        <begin position="99"/>
        <end position="102"/>
    </location>
    <ligand>
        <name>substrate</name>
    </ligand>
</feature>
<dbReference type="EMBL" id="JAQOWY010000710">
    <property type="protein sequence ID" value="KAK1839169.1"/>
    <property type="molecule type" value="Genomic_DNA"/>
</dbReference>
<evidence type="ECO:0000256" key="1">
    <source>
        <dbReference type="PIRSR" id="PIRSR613078-1"/>
    </source>
</evidence>
<keyword evidence="4" id="KW-1185">Reference proteome</keyword>
<evidence type="ECO:0000256" key="2">
    <source>
        <dbReference type="PIRSR" id="PIRSR613078-2"/>
    </source>
</evidence>
<name>A0AAD9A151_9PEZI</name>
<gene>
    <name evidence="3" type="ORF">CCHR01_18209</name>
</gene>
<dbReference type="PANTHER" id="PTHR48100">
    <property type="entry name" value="BROAD-SPECIFICITY PHOSPHATASE YOR283W-RELATED"/>
    <property type="match status" value="1"/>
</dbReference>
<dbReference type="SMART" id="SM00855">
    <property type="entry name" value="PGAM"/>
    <property type="match status" value="1"/>
</dbReference>
<dbReference type="PANTHER" id="PTHR48100:SF15">
    <property type="entry name" value="SEDOHEPTULOSE 1,7-BISPHOSPHATASE"/>
    <property type="match status" value="1"/>
</dbReference>
<dbReference type="InterPro" id="IPR050275">
    <property type="entry name" value="PGM_Phosphatase"/>
</dbReference>
<feature type="binding site" evidence="2">
    <location>
        <begin position="28"/>
        <end position="29"/>
    </location>
    <ligand>
        <name>substrate</name>
    </ligand>
</feature>
<dbReference type="InterPro" id="IPR013078">
    <property type="entry name" value="His_Pase_superF_clade-1"/>
</dbReference>
<feature type="active site" description="Proton donor/acceptor" evidence="1">
    <location>
        <position position="99"/>
    </location>
</feature>
<dbReference type="GO" id="GO:0046390">
    <property type="term" value="P:ribose phosphate biosynthetic process"/>
    <property type="evidence" value="ECO:0007669"/>
    <property type="project" value="TreeGrafter"/>
</dbReference>
<dbReference type="CDD" id="cd07067">
    <property type="entry name" value="HP_PGM_like"/>
    <property type="match status" value="1"/>
</dbReference>
<dbReference type="SUPFAM" id="SSF53254">
    <property type="entry name" value="Phosphoglycerate mutase-like"/>
    <property type="match status" value="1"/>
</dbReference>
<proteinExistence type="predicted"/>
<dbReference type="Gene3D" id="3.40.50.1240">
    <property type="entry name" value="Phosphoglycerate mutase-like"/>
    <property type="match status" value="1"/>
</dbReference>
<dbReference type="AlphaFoldDB" id="A0AAD9A151"/>
<evidence type="ECO:0000313" key="4">
    <source>
        <dbReference type="Proteomes" id="UP001243330"/>
    </source>
</evidence>
<evidence type="ECO:0000313" key="3">
    <source>
        <dbReference type="EMBL" id="KAK1839169.1"/>
    </source>
</evidence>
<feature type="active site" description="Tele-phosphohistidine intermediate" evidence="1">
    <location>
        <position position="16"/>
    </location>
</feature>
<sequence>MSDDYAGTPRVFIARHGETAWSKLGLYTGSSSISLLPEGENQVSTIAKAFVGAGKLLDPSSLARAFVSPLNRAKQTFGLLLPRDALSEERISYTKDLMEWDYGDYEGKTRDEVLKMRADTGLPAYPEWSVWRDGCEGGEYVLAFARSLCCGYWLSLTLFSTHRSKDQITERLDRIIKEIRDIQCPLMNGGEPADVLLVAHGLILRCLAKRWVGYEIDANVRMQLRPGALAVLSYDAKDINKPCLDLGLALPPA</sequence>
<dbReference type="GO" id="GO:0050278">
    <property type="term" value="F:sedoheptulose-bisphosphatase activity"/>
    <property type="evidence" value="ECO:0007669"/>
    <property type="project" value="TreeGrafter"/>
</dbReference>
<feature type="binding site" evidence="2">
    <location>
        <position position="72"/>
    </location>
    <ligand>
        <name>substrate</name>
    </ligand>
</feature>
<comment type="caution">
    <text evidence="3">The sequence shown here is derived from an EMBL/GenBank/DDBJ whole genome shotgun (WGS) entry which is preliminary data.</text>
</comment>
<reference evidence="3" key="1">
    <citation type="submission" date="2023-01" db="EMBL/GenBank/DDBJ databases">
        <title>Colletotrichum chrysophilum M932 genome sequence.</title>
        <authorList>
            <person name="Baroncelli R."/>
        </authorList>
    </citation>
    <scope>NUCLEOTIDE SEQUENCE</scope>
    <source>
        <strain evidence="3">M932</strain>
    </source>
</reference>
<organism evidence="3 4">
    <name type="scientific">Colletotrichum chrysophilum</name>
    <dbReference type="NCBI Taxonomy" id="1836956"/>
    <lineage>
        <taxon>Eukaryota</taxon>
        <taxon>Fungi</taxon>
        <taxon>Dikarya</taxon>
        <taxon>Ascomycota</taxon>
        <taxon>Pezizomycotina</taxon>
        <taxon>Sordariomycetes</taxon>
        <taxon>Hypocreomycetidae</taxon>
        <taxon>Glomerellales</taxon>
        <taxon>Glomerellaceae</taxon>
        <taxon>Colletotrichum</taxon>
        <taxon>Colletotrichum gloeosporioides species complex</taxon>
    </lineage>
</organism>
<dbReference type="InterPro" id="IPR029033">
    <property type="entry name" value="His_PPase_superfam"/>
</dbReference>
<protein>
    <submittedName>
        <fullName evidence="3">Phosphoglycerate mutase</fullName>
    </submittedName>
</protein>